<proteinExistence type="predicted"/>
<organism evidence="1 2">
    <name type="scientific">Rosistilla oblonga</name>
    <dbReference type="NCBI Taxonomy" id="2527990"/>
    <lineage>
        <taxon>Bacteria</taxon>
        <taxon>Pseudomonadati</taxon>
        <taxon>Planctomycetota</taxon>
        <taxon>Planctomycetia</taxon>
        <taxon>Pirellulales</taxon>
        <taxon>Pirellulaceae</taxon>
        <taxon>Rosistilla</taxon>
    </lineage>
</organism>
<evidence type="ECO:0000313" key="1">
    <source>
        <dbReference type="EMBL" id="QDV54095.1"/>
    </source>
</evidence>
<evidence type="ECO:0000313" key="2">
    <source>
        <dbReference type="Proteomes" id="UP000316770"/>
    </source>
</evidence>
<keyword evidence="2" id="KW-1185">Reference proteome</keyword>
<dbReference type="EMBL" id="CP036318">
    <property type="protein sequence ID" value="QDV54095.1"/>
    <property type="molecule type" value="Genomic_DNA"/>
</dbReference>
<dbReference type="AlphaFoldDB" id="A0A518IM02"/>
<dbReference type="RefSeq" id="WP_145281548.1">
    <property type="nucleotide sequence ID" value="NZ_CP036318.1"/>
</dbReference>
<name>A0A518IM02_9BACT</name>
<protein>
    <submittedName>
        <fullName evidence="1">Uncharacterized protein</fullName>
    </submittedName>
</protein>
<reference evidence="1 2" key="1">
    <citation type="submission" date="2019-02" db="EMBL/GenBank/DDBJ databases">
        <title>Deep-cultivation of Planctomycetes and their phenomic and genomic characterization uncovers novel biology.</title>
        <authorList>
            <person name="Wiegand S."/>
            <person name="Jogler M."/>
            <person name="Boedeker C."/>
            <person name="Pinto D."/>
            <person name="Vollmers J."/>
            <person name="Rivas-Marin E."/>
            <person name="Kohn T."/>
            <person name="Peeters S.H."/>
            <person name="Heuer A."/>
            <person name="Rast P."/>
            <person name="Oberbeckmann S."/>
            <person name="Bunk B."/>
            <person name="Jeske O."/>
            <person name="Meyerdierks A."/>
            <person name="Storesund J.E."/>
            <person name="Kallscheuer N."/>
            <person name="Luecker S."/>
            <person name="Lage O.M."/>
            <person name="Pohl T."/>
            <person name="Merkel B.J."/>
            <person name="Hornburger P."/>
            <person name="Mueller R.-W."/>
            <person name="Bruemmer F."/>
            <person name="Labrenz M."/>
            <person name="Spormann A.M."/>
            <person name="Op den Camp H."/>
            <person name="Overmann J."/>
            <person name="Amann R."/>
            <person name="Jetten M.S.M."/>
            <person name="Mascher T."/>
            <person name="Medema M.H."/>
            <person name="Devos D.P."/>
            <person name="Kaster A.-K."/>
            <person name="Ovreas L."/>
            <person name="Rohde M."/>
            <person name="Galperin M.Y."/>
            <person name="Jogler C."/>
        </authorList>
    </citation>
    <scope>NUCLEOTIDE SEQUENCE [LARGE SCALE GENOMIC DNA]</scope>
    <source>
        <strain evidence="1 2">Mal33</strain>
    </source>
</reference>
<sequence>MPESTVLSSGGLQNLEAPNQALVHALAAEAAPVTAADLCRKLPKIDQNDPQTIQTRLESLVQQQVLHRFAPYRGKADRFWNRSLDQYATLVITSEAEKQVGTKSDLSSRCRARLKDMSVKQLGDFINQLAASGQLHVGRFLGSQALRYSARPIGPQAMLENAIAQIAKRCSISPDEVRASIVPTDRTTPGATTPIEPNVSDETLVMQMIGQMSPNPSTAGAIVSIAELRRAMEFKLVGESFDAAIRQLEAHAQVDLTTHPDPGSLSPEDREARKLRGDGKVYDMLVVRR</sequence>
<gene>
    <name evidence="1" type="ORF">Mal33_00360</name>
</gene>
<accession>A0A518IM02</accession>
<dbReference type="Proteomes" id="UP000316770">
    <property type="component" value="Chromosome"/>
</dbReference>